<evidence type="ECO:0000256" key="3">
    <source>
        <dbReference type="ARBA" id="ARBA00011245"/>
    </source>
</evidence>
<dbReference type="EMBL" id="QUAH01000003">
    <property type="protein sequence ID" value="RFT16541.1"/>
    <property type="molecule type" value="Genomic_DNA"/>
</dbReference>
<protein>
    <recommendedName>
        <fullName evidence="10">Glutamate--tRNA ligase</fullName>
        <ecNumber evidence="10">6.1.1.17</ecNumber>
    </recommendedName>
    <alternativeName>
        <fullName evidence="10">Glutamyl-tRNA synthetase</fullName>
        <shortName evidence="10">GluRS</shortName>
    </alternativeName>
</protein>
<gene>
    <name evidence="10" type="primary">gltX</name>
    <name evidence="13" type="ORF">OP8BY_1719</name>
</gene>
<dbReference type="Gene3D" id="3.40.50.620">
    <property type="entry name" value="HUPs"/>
    <property type="match status" value="1"/>
</dbReference>
<dbReference type="Proteomes" id="UP000257323">
    <property type="component" value="Unassembled WGS sequence"/>
</dbReference>
<dbReference type="InterPro" id="IPR020058">
    <property type="entry name" value="Glu/Gln-tRNA-synth_Ib_cat-dom"/>
</dbReference>
<dbReference type="HAMAP" id="MF_00022">
    <property type="entry name" value="Glu_tRNA_synth_type1"/>
    <property type="match status" value="1"/>
</dbReference>
<feature type="domain" description="Aminoacyl-tRNA synthetase class I anticodon-binding" evidence="12">
    <location>
        <begin position="322"/>
        <end position="468"/>
    </location>
</feature>
<comment type="caution">
    <text evidence="13">The sequence shown here is derived from an EMBL/GenBank/DDBJ whole genome shotgun (WGS) entry which is preliminary data.</text>
</comment>
<comment type="subcellular location">
    <subcellularLocation>
        <location evidence="1 10">Cytoplasm</location>
    </subcellularLocation>
</comment>
<comment type="catalytic activity">
    <reaction evidence="10">
        <text>tRNA(Glu) + L-glutamate + ATP = L-glutamyl-tRNA(Glu) + AMP + diphosphate</text>
        <dbReference type="Rhea" id="RHEA:23540"/>
        <dbReference type="Rhea" id="RHEA-COMP:9663"/>
        <dbReference type="Rhea" id="RHEA-COMP:9680"/>
        <dbReference type="ChEBI" id="CHEBI:29985"/>
        <dbReference type="ChEBI" id="CHEBI:30616"/>
        <dbReference type="ChEBI" id="CHEBI:33019"/>
        <dbReference type="ChEBI" id="CHEBI:78442"/>
        <dbReference type="ChEBI" id="CHEBI:78520"/>
        <dbReference type="ChEBI" id="CHEBI:456215"/>
        <dbReference type="EC" id="6.1.1.17"/>
    </reaction>
</comment>
<organism evidence="13 14">
    <name type="scientific">Candidatus Saccharicenans subterraneus</name>
    <dbReference type="NCBI Taxonomy" id="2508984"/>
    <lineage>
        <taxon>Bacteria</taxon>
        <taxon>Candidatus Aminicenantota</taxon>
        <taxon>Candidatus Aminicenantia</taxon>
        <taxon>Candidatus Aminicenantales</taxon>
        <taxon>Candidatus Saccharicenantaceae</taxon>
        <taxon>Candidatus Saccharicenans</taxon>
    </lineage>
</organism>
<evidence type="ECO:0000256" key="5">
    <source>
        <dbReference type="ARBA" id="ARBA00022598"/>
    </source>
</evidence>
<dbReference type="PRINTS" id="PR00987">
    <property type="entry name" value="TRNASYNTHGLU"/>
</dbReference>
<evidence type="ECO:0000256" key="4">
    <source>
        <dbReference type="ARBA" id="ARBA00022490"/>
    </source>
</evidence>
<sequence length="479" mass="55287">MVRVRFAPSPTGHLHVGALRTALFNWLFARHHHGTFVLRIEDTDVARSSEEMSRSILEALNWVGLDWDEGPIYQSQRFEIYRRAARTLVDRGLAYYCFCSPEEIEKRRQETQARGEHWKYDRHCLNLSEEEKHALRERGVAAAIRFLVPEGVTEFDDLVHGYISVDHKNLEDFVLLRGDGFPTYHLSVVVDDIDTGITHVIRGDDHISNTPKQILLYRALGAPVPQFAHLPLILGPDRKKLSKRHGDTSVLNFRDKGYLPLAFFNFMAQLSWSPGNEEKIYSIEEMVREFSLERISKGSPVFDLNKLEWLNSRLINEMPIAELIAQLRPWLEKDGLWSDELLASRRSWFEQLVNLTRSRSRTLVDLSGMIAPFISDRFSYDPEAVRKHLLNGELDRVLPLLEDDFQKLENFSASEIERTLRERAEKEGIKAAILIHALRVLVLGRAVSPGLFEVLELMGREKTLARMGKLSEVREMIEH</sequence>
<evidence type="ECO:0000259" key="11">
    <source>
        <dbReference type="Pfam" id="PF00749"/>
    </source>
</evidence>
<keyword evidence="8 10" id="KW-0648">Protein biosynthesis</keyword>
<dbReference type="PANTHER" id="PTHR43311:SF2">
    <property type="entry name" value="GLUTAMATE--TRNA LIGASE, MITOCHONDRIAL-RELATED"/>
    <property type="match status" value="1"/>
</dbReference>
<dbReference type="InterPro" id="IPR033910">
    <property type="entry name" value="GluRS_core"/>
</dbReference>
<comment type="similarity">
    <text evidence="2 10">Belongs to the class-I aminoacyl-tRNA synthetase family. Glutamate--tRNA ligase type 1 subfamily.</text>
</comment>
<keyword evidence="7 10" id="KW-0067">ATP-binding</keyword>
<dbReference type="GO" id="GO:0000049">
    <property type="term" value="F:tRNA binding"/>
    <property type="evidence" value="ECO:0007669"/>
    <property type="project" value="InterPro"/>
</dbReference>
<dbReference type="InterPro" id="IPR004527">
    <property type="entry name" value="Glu-tRNA-ligase_bac/mito"/>
</dbReference>
<dbReference type="SUPFAM" id="SSF52374">
    <property type="entry name" value="Nucleotidylyl transferase"/>
    <property type="match status" value="1"/>
</dbReference>
<dbReference type="GO" id="GO:0008270">
    <property type="term" value="F:zinc ion binding"/>
    <property type="evidence" value="ECO:0007669"/>
    <property type="project" value="InterPro"/>
</dbReference>
<evidence type="ECO:0000256" key="6">
    <source>
        <dbReference type="ARBA" id="ARBA00022741"/>
    </source>
</evidence>
<feature type="short sequence motif" description="'HIGH' region" evidence="10">
    <location>
        <begin position="8"/>
        <end position="18"/>
    </location>
</feature>
<dbReference type="GO" id="GO:0005524">
    <property type="term" value="F:ATP binding"/>
    <property type="evidence" value="ECO:0007669"/>
    <property type="project" value="UniProtKB-UniRule"/>
</dbReference>
<reference evidence="13 14" key="1">
    <citation type="submission" date="2018-08" db="EMBL/GenBank/DDBJ databases">
        <title>Genome analysis of the thermophilic bacterium of the candidate phylum Aminicenantes from deep subsurface aquifer revealed its physiology and ecological role.</title>
        <authorList>
            <person name="Kadnikov V.V."/>
            <person name="Mardanov A.V."/>
            <person name="Beletsky A.V."/>
            <person name="Karnachuk O.V."/>
            <person name="Ravin N.V."/>
        </authorList>
    </citation>
    <scope>NUCLEOTIDE SEQUENCE [LARGE SCALE GENOMIC DNA]</scope>
    <source>
        <strain evidence="13">BY38</strain>
    </source>
</reference>
<dbReference type="InterPro" id="IPR014729">
    <property type="entry name" value="Rossmann-like_a/b/a_fold"/>
</dbReference>
<evidence type="ECO:0000256" key="8">
    <source>
        <dbReference type="ARBA" id="ARBA00022917"/>
    </source>
</evidence>
<dbReference type="GO" id="GO:0004818">
    <property type="term" value="F:glutamate-tRNA ligase activity"/>
    <property type="evidence" value="ECO:0007669"/>
    <property type="project" value="UniProtKB-UniRule"/>
</dbReference>
<keyword evidence="5 10" id="KW-0436">Ligase</keyword>
<dbReference type="Pfam" id="PF00749">
    <property type="entry name" value="tRNA-synt_1c"/>
    <property type="match status" value="1"/>
</dbReference>
<evidence type="ECO:0000259" key="12">
    <source>
        <dbReference type="Pfam" id="PF19269"/>
    </source>
</evidence>
<dbReference type="CDD" id="cd00808">
    <property type="entry name" value="GluRS_core"/>
    <property type="match status" value="1"/>
</dbReference>
<dbReference type="GO" id="GO:0006424">
    <property type="term" value="P:glutamyl-tRNA aminoacylation"/>
    <property type="evidence" value="ECO:0007669"/>
    <property type="project" value="UniProtKB-UniRule"/>
</dbReference>
<dbReference type="EC" id="6.1.1.17" evidence="10"/>
<feature type="domain" description="Glutamyl/glutaminyl-tRNA synthetase class Ib catalytic" evidence="11">
    <location>
        <begin position="1"/>
        <end position="309"/>
    </location>
</feature>
<keyword evidence="4 10" id="KW-0963">Cytoplasm</keyword>
<dbReference type="InterPro" id="IPR049940">
    <property type="entry name" value="GluQ/Sye"/>
</dbReference>
<evidence type="ECO:0000256" key="7">
    <source>
        <dbReference type="ARBA" id="ARBA00022840"/>
    </source>
</evidence>
<comment type="subunit">
    <text evidence="3 10">Monomer.</text>
</comment>
<name>A0A3E2BPB2_9BACT</name>
<evidence type="ECO:0000256" key="2">
    <source>
        <dbReference type="ARBA" id="ARBA00007894"/>
    </source>
</evidence>
<dbReference type="GO" id="GO:0005829">
    <property type="term" value="C:cytosol"/>
    <property type="evidence" value="ECO:0007669"/>
    <property type="project" value="TreeGrafter"/>
</dbReference>
<feature type="short sequence motif" description="'KMSKS' region" evidence="10">
    <location>
        <begin position="240"/>
        <end position="244"/>
    </location>
</feature>
<dbReference type="AlphaFoldDB" id="A0A3E2BPB2"/>
<dbReference type="Gene3D" id="1.10.10.350">
    <property type="match status" value="1"/>
</dbReference>
<evidence type="ECO:0000313" key="13">
    <source>
        <dbReference type="EMBL" id="RFT16541.1"/>
    </source>
</evidence>
<dbReference type="FunFam" id="3.40.50.620:FF:000007">
    <property type="entry name" value="Glutamate--tRNA ligase"/>
    <property type="match status" value="1"/>
</dbReference>
<dbReference type="InterPro" id="IPR045462">
    <property type="entry name" value="aa-tRNA-synth_I_cd-bd"/>
</dbReference>
<dbReference type="InterPro" id="IPR008925">
    <property type="entry name" value="aa_tRNA-synth_I_cd-bd_sf"/>
</dbReference>
<evidence type="ECO:0000313" key="14">
    <source>
        <dbReference type="Proteomes" id="UP000257323"/>
    </source>
</evidence>
<proteinExistence type="inferred from homology"/>
<dbReference type="NCBIfam" id="NF004315">
    <property type="entry name" value="PRK05710.1-4"/>
    <property type="match status" value="1"/>
</dbReference>
<evidence type="ECO:0000256" key="10">
    <source>
        <dbReference type="HAMAP-Rule" id="MF_00022"/>
    </source>
</evidence>
<comment type="caution">
    <text evidence="10">Lacks conserved residue(s) required for the propagation of feature annotation.</text>
</comment>
<dbReference type="InterPro" id="IPR000924">
    <property type="entry name" value="Glu/Gln-tRNA-synth"/>
</dbReference>
<evidence type="ECO:0000256" key="9">
    <source>
        <dbReference type="ARBA" id="ARBA00023146"/>
    </source>
</evidence>
<feature type="binding site" evidence="10">
    <location>
        <position position="243"/>
    </location>
    <ligand>
        <name>ATP</name>
        <dbReference type="ChEBI" id="CHEBI:30616"/>
    </ligand>
</feature>
<comment type="function">
    <text evidence="10">Catalyzes the attachment of glutamate to tRNA(Glu) in a two-step reaction: glutamate is first activated by ATP to form Glu-AMP and then transferred to the acceptor end of tRNA(Glu).</text>
</comment>
<evidence type="ECO:0000256" key="1">
    <source>
        <dbReference type="ARBA" id="ARBA00004496"/>
    </source>
</evidence>
<dbReference type="InterPro" id="IPR020751">
    <property type="entry name" value="aa-tRNA-synth_I_codon-bd_sub2"/>
</dbReference>
<keyword evidence="6 10" id="KW-0547">Nucleotide-binding</keyword>
<dbReference type="NCBIfam" id="TIGR00464">
    <property type="entry name" value="gltX_bact"/>
    <property type="match status" value="1"/>
</dbReference>
<dbReference type="PANTHER" id="PTHR43311">
    <property type="entry name" value="GLUTAMATE--TRNA LIGASE"/>
    <property type="match status" value="1"/>
</dbReference>
<accession>A0A3E2BPB2</accession>
<dbReference type="SUPFAM" id="SSF48163">
    <property type="entry name" value="An anticodon-binding domain of class I aminoacyl-tRNA synthetases"/>
    <property type="match status" value="1"/>
</dbReference>
<keyword evidence="9 10" id="KW-0030">Aminoacyl-tRNA synthetase</keyword>
<dbReference type="Pfam" id="PF19269">
    <property type="entry name" value="Anticodon_2"/>
    <property type="match status" value="1"/>
</dbReference>